<dbReference type="InterPro" id="IPR036236">
    <property type="entry name" value="Znf_C2H2_sf"/>
</dbReference>
<dbReference type="FunFam" id="3.30.160.60:FF:000202">
    <property type="entry name" value="Zinc finger protein 574"/>
    <property type="match status" value="1"/>
</dbReference>
<feature type="domain" description="C2H2-type" evidence="7">
    <location>
        <begin position="252"/>
        <end position="279"/>
    </location>
</feature>
<keyword evidence="1" id="KW-0479">Metal-binding</keyword>
<feature type="region of interest" description="Disordered" evidence="6">
    <location>
        <begin position="195"/>
        <end position="220"/>
    </location>
</feature>
<gene>
    <name evidence="8" type="ORF">C8A03DRAFT_41176</name>
</gene>
<evidence type="ECO:0000256" key="6">
    <source>
        <dbReference type="SAM" id="MobiDB-lite"/>
    </source>
</evidence>
<evidence type="ECO:0000256" key="2">
    <source>
        <dbReference type="ARBA" id="ARBA00022737"/>
    </source>
</evidence>
<feature type="domain" description="C2H2-type" evidence="7">
    <location>
        <begin position="280"/>
        <end position="307"/>
    </location>
</feature>
<evidence type="ECO:0000259" key="7">
    <source>
        <dbReference type="PROSITE" id="PS50157"/>
    </source>
</evidence>
<protein>
    <recommendedName>
        <fullName evidence="7">C2H2-type domain-containing protein</fullName>
    </recommendedName>
</protein>
<evidence type="ECO:0000313" key="8">
    <source>
        <dbReference type="EMBL" id="KAK4241460.1"/>
    </source>
</evidence>
<dbReference type="GO" id="GO:0008270">
    <property type="term" value="F:zinc ion binding"/>
    <property type="evidence" value="ECO:0007669"/>
    <property type="project" value="UniProtKB-KW"/>
</dbReference>
<dbReference type="PROSITE" id="PS50157">
    <property type="entry name" value="ZINC_FINGER_C2H2_2"/>
    <property type="match status" value="4"/>
</dbReference>
<reference evidence="8" key="2">
    <citation type="submission" date="2023-05" db="EMBL/GenBank/DDBJ databases">
        <authorList>
            <consortium name="Lawrence Berkeley National Laboratory"/>
            <person name="Steindorff A."/>
            <person name="Hensen N."/>
            <person name="Bonometti L."/>
            <person name="Westerberg I."/>
            <person name="Brannstrom I.O."/>
            <person name="Guillou S."/>
            <person name="Cros-Aarteil S."/>
            <person name="Calhoun S."/>
            <person name="Haridas S."/>
            <person name="Kuo A."/>
            <person name="Mondo S."/>
            <person name="Pangilinan J."/>
            <person name="Riley R."/>
            <person name="Labutti K."/>
            <person name="Andreopoulos B."/>
            <person name="Lipzen A."/>
            <person name="Chen C."/>
            <person name="Yanf M."/>
            <person name="Daum C."/>
            <person name="Ng V."/>
            <person name="Clum A."/>
            <person name="Ohm R."/>
            <person name="Martin F."/>
            <person name="Silar P."/>
            <person name="Natvig D."/>
            <person name="Lalanne C."/>
            <person name="Gautier V."/>
            <person name="Ament-Velasquez S.L."/>
            <person name="Kruys A."/>
            <person name="Hutchinson M.I."/>
            <person name="Powell A.J."/>
            <person name="Barry K."/>
            <person name="Miller A.N."/>
            <person name="Grigoriev I.V."/>
            <person name="Debuchy R."/>
            <person name="Gladieux P."/>
            <person name="Thoren M.H."/>
            <person name="Johannesson H."/>
        </authorList>
    </citation>
    <scope>NUCLEOTIDE SEQUENCE</scope>
    <source>
        <strain evidence="8">CBS 532.94</strain>
    </source>
</reference>
<feature type="compositionally biased region" description="Acidic residues" evidence="6">
    <location>
        <begin position="197"/>
        <end position="209"/>
    </location>
</feature>
<feature type="region of interest" description="Disordered" evidence="6">
    <location>
        <begin position="128"/>
        <end position="155"/>
    </location>
</feature>
<keyword evidence="3 5" id="KW-0863">Zinc-finger</keyword>
<proteinExistence type="predicted"/>
<evidence type="ECO:0000256" key="1">
    <source>
        <dbReference type="ARBA" id="ARBA00022723"/>
    </source>
</evidence>
<keyword evidence="4" id="KW-0862">Zinc</keyword>
<keyword evidence="2" id="KW-0677">Repeat</keyword>
<feature type="domain" description="C2H2-type" evidence="7">
    <location>
        <begin position="311"/>
        <end position="336"/>
    </location>
</feature>
<comment type="caution">
    <text evidence="8">The sequence shown here is derived from an EMBL/GenBank/DDBJ whole genome shotgun (WGS) entry which is preliminary data.</text>
</comment>
<dbReference type="FunFam" id="3.30.160.60:FF:000125">
    <property type="entry name" value="Putative zinc finger protein 143"/>
    <property type="match status" value="1"/>
</dbReference>
<accession>A0AAN7HGU4</accession>
<evidence type="ECO:0000256" key="4">
    <source>
        <dbReference type="ARBA" id="ARBA00022833"/>
    </source>
</evidence>
<dbReference type="CDD" id="cd16449">
    <property type="entry name" value="RING-HC"/>
    <property type="match status" value="1"/>
</dbReference>
<dbReference type="GO" id="GO:0000981">
    <property type="term" value="F:DNA-binding transcription factor activity, RNA polymerase II-specific"/>
    <property type="evidence" value="ECO:0007669"/>
    <property type="project" value="UniProtKB-ARBA"/>
</dbReference>
<dbReference type="Proteomes" id="UP001303760">
    <property type="component" value="Unassembled WGS sequence"/>
</dbReference>
<evidence type="ECO:0000256" key="5">
    <source>
        <dbReference type="PROSITE-ProRule" id="PRU00042"/>
    </source>
</evidence>
<dbReference type="Gene3D" id="3.30.160.60">
    <property type="entry name" value="Classic Zinc Finger"/>
    <property type="match status" value="4"/>
</dbReference>
<reference evidence="8" key="1">
    <citation type="journal article" date="2023" name="Mol. Phylogenet. Evol.">
        <title>Genome-scale phylogeny and comparative genomics of the fungal order Sordariales.</title>
        <authorList>
            <person name="Hensen N."/>
            <person name="Bonometti L."/>
            <person name="Westerberg I."/>
            <person name="Brannstrom I.O."/>
            <person name="Guillou S."/>
            <person name="Cros-Aarteil S."/>
            <person name="Calhoun S."/>
            <person name="Haridas S."/>
            <person name="Kuo A."/>
            <person name="Mondo S."/>
            <person name="Pangilinan J."/>
            <person name="Riley R."/>
            <person name="LaButti K."/>
            <person name="Andreopoulos B."/>
            <person name="Lipzen A."/>
            <person name="Chen C."/>
            <person name="Yan M."/>
            <person name="Daum C."/>
            <person name="Ng V."/>
            <person name="Clum A."/>
            <person name="Steindorff A."/>
            <person name="Ohm R.A."/>
            <person name="Martin F."/>
            <person name="Silar P."/>
            <person name="Natvig D.O."/>
            <person name="Lalanne C."/>
            <person name="Gautier V."/>
            <person name="Ament-Velasquez S.L."/>
            <person name="Kruys A."/>
            <person name="Hutchinson M.I."/>
            <person name="Powell A.J."/>
            <person name="Barry K."/>
            <person name="Miller A.N."/>
            <person name="Grigoriev I.V."/>
            <person name="Debuchy R."/>
            <person name="Gladieux P."/>
            <person name="Hiltunen Thoren M."/>
            <person name="Johannesson H."/>
        </authorList>
    </citation>
    <scope>NUCLEOTIDE SEQUENCE</scope>
    <source>
        <strain evidence="8">CBS 532.94</strain>
    </source>
</reference>
<organism evidence="8 9">
    <name type="scientific">Achaetomium macrosporum</name>
    <dbReference type="NCBI Taxonomy" id="79813"/>
    <lineage>
        <taxon>Eukaryota</taxon>
        <taxon>Fungi</taxon>
        <taxon>Dikarya</taxon>
        <taxon>Ascomycota</taxon>
        <taxon>Pezizomycotina</taxon>
        <taxon>Sordariomycetes</taxon>
        <taxon>Sordariomycetidae</taxon>
        <taxon>Sordariales</taxon>
        <taxon>Chaetomiaceae</taxon>
        <taxon>Achaetomium</taxon>
    </lineage>
</organism>
<dbReference type="AlphaFoldDB" id="A0AAN7HGU4"/>
<dbReference type="GO" id="GO:0032502">
    <property type="term" value="P:developmental process"/>
    <property type="evidence" value="ECO:0007669"/>
    <property type="project" value="UniProtKB-ARBA"/>
</dbReference>
<dbReference type="SUPFAM" id="SSF57667">
    <property type="entry name" value="beta-beta-alpha zinc fingers"/>
    <property type="match status" value="3"/>
</dbReference>
<dbReference type="InterPro" id="IPR013087">
    <property type="entry name" value="Znf_C2H2_type"/>
</dbReference>
<evidence type="ECO:0000313" key="9">
    <source>
        <dbReference type="Proteomes" id="UP001303760"/>
    </source>
</evidence>
<sequence>MALGTLPSNADAWGRWPHHQQANTACGMVEASNMVPYDCRSGTTAPIPRPELGQQFLPGSFPPAPMHSPTSPQYQVPVSYGAFTPYTPTQALNAPFRTHESLEHPQPRGLPALPAAVGGIQERNDSLYAERSASPSIKSEARSTMSESASPSSKAIVPNVRVQGAPVYQFHSPIDRLVRVIDAKRDILDTSQHEEMELAEEGIEPEGTDTQEGREKPKRKRFRCDIPGCNKMFAQKNNLDTHRRAHTGESPYVCPICLHRFTQTVNLKSHIRRHFGDRPYKCPQCPKAFSQPSNVKAHVKTHERRELRAHWVCRFGGCKKSFTAKGNLKSHQNTYHREAIEAFNAKLAAIEDKSMISEEDKEMARYIADVHNLANKGIKGRGKGRKVKRILPHPLQQVPPATHSMITTSAARATHFPMPLMSHGLPHAHAPPPQQPAAPLGQHFYDLSNPAAYSMSRPSSYPYGVTRDAHGHESYGILDSDQMSEASSLHSPSPVMHVYEDEHDRELAFGDRLY</sequence>
<name>A0AAN7HGU4_9PEZI</name>
<evidence type="ECO:0000256" key="3">
    <source>
        <dbReference type="ARBA" id="ARBA00022771"/>
    </source>
</evidence>
<dbReference type="GO" id="GO:0000978">
    <property type="term" value="F:RNA polymerase II cis-regulatory region sequence-specific DNA binding"/>
    <property type="evidence" value="ECO:0007669"/>
    <property type="project" value="UniProtKB-ARBA"/>
</dbReference>
<feature type="compositionally biased region" description="Polar residues" evidence="6">
    <location>
        <begin position="133"/>
        <end position="153"/>
    </location>
</feature>
<dbReference type="PROSITE" id="PS00028">
    <property type="entry name" value="ZINC_FINGER_C2H2_1"/>
    <property type="match status" value="4"/>
</dbReference>
<keyword evidence="9" id="KW-1185">Reference proteome</keyword>
<dbReference type="EMBL" id="MU860022">
    <property type="protein sequence ID" value="KAK4241460.1"/>
    <property type="molecule type" value="Genomic_DNA"/>
</dbReference>
<feature type="domain" description="C2H2-type" evidence="7">
    <location>
        <begin position="222"/>
        <end position="251"/>
    </location>
</feature>
<dbReference type="SMART" id="SM00355">
    <property type="entry name" value="ZnF_C2H2"/>
    <property type="match status" value="4"/>
</dbReference>
<dbReference type="FunFam" id="3.30.160.60:FF:000446">
    <property type="entry name" value="Zinc finger protein"/>
    <property type="match status" value="1"/>
</dbReference>
<dbReference type="Pfam" id="PF00096">
    <property type="entry name" value="zf-C2H2"/>
    <property type="match status" value="4"/>
</dbReference>
<dbReference type="PANTHER" id="PTHR23235">
    <property type="entry name" value="KRUEPPEL-LIKE TRANSCRIPTION FACTOR"/>
    <property type="match status" value="1"/>
</dbReference>